<reference evidence="2 3" key="1">
    <citation type="submission" date="2014-07" db="EMBL/GenBank/DDBJ databases">
        <title>Expanding our view of genomic diversity in Candidatus Accumulibacter clades.</title>
        <authorList>
            <person name="Skennerton C.T."/>
            <person name="Barr J.J."/>
            <person name="Slater F.R."/>
            <person name="Bond P.L."/>
            <person name="Tyson G.W."/>
        </authorList>
    </citation>
    <scope>NUCLEOTIDE SEQUENCE [LARGE SCALE GENOMIC DNA]</scope>
    <source>
        <strain evidence="3">SK-01</strain>
    </source>
</reference>
<organism evidence="2 3">
    <name type="scientific">Candidatus Accumulibacter vicinus</name>
    <dbReference type="NCBI Taxonomy" id="2954382"/>
    <lineage>
        <taxon>Bacteria</taxon>
        <taxon>Pseudomonadati</taxon>
        <taxon>Pseudomonadota</taxon>
        <taxon>Betaproteobacteria</taxon>
        <taxon>Candidatus Accumulibacter</taxon>
    </lineage>
</organism>
<gene>
    <name evidence="2" type="ORF">CAPSK01_002151</name>
</gene>
<protein>
    <submittedName>
        <fullName evidence="2">2-oxoacid ferredoxin oxidoreductase</fullName>
    </submittedName>
</protein>
<evidence type="ECO:0000313" key="3">
    <source>
        <dbReference type="Proteomes" id="UP000019812"/>
    </source>
</evidence>
<dbReference type="Pfam" id="PF20169">
    <property type="entry name" value="DUF6537"/>
    <property type="match status" value="1"/>
</dbReference>
<dbReference type="Proteomes" id="UP000019812">
    <property type="component" value="Unassembled WGS sequence"/>
</dbReference>
<feature type="domain" description="DUF6537" evidence="1">
    <location>
        <begin position="2"/>
        <end position="146"/>
    </location>
</feature>
<dbReference type="AlphaFoldDB" id="A0A084Y0Q4"/>
<dbReference type="STRING" id="1457154.CAPSK01_002151"/>
<sequence>MLAVKDEYEVARLHADPAFRRQLAEEFEGDFTLRFHLAPPLLARPDPQTGRIRKRSYGAWMMTAFGCLSRLKGLRGTFLDPFGRTDERRMERQLITDYEADVELILAQLKPDTLATAIDLASVPERIRGFGHVKTASVRQARARRDGLRRQLLAAPASGQANAA</sequence>
<dbReference type="EMBL" id="JDSS02000021">
    <property type="protein sequence ID" value="KFB68298.1"/>
    <property type="molecule type" value="Genomic_DNA"/>
</dbReference>
<proteinExistence type="predicted"/>
<accession>A0A084Y0Q4</accession>
<name>A0A084Y0Q4_9PROT</name>
<evidence type="ECO:0000259" key="1">
    <source>
        <dbReference type="Pfam" id="PF20169"/>
    </source>
</evidence>
<comment type="caution">
    <text evidence="2">The sequence shown here is derived from an EMBL/GenBank/DDBJ whole genome shotgun (WGS) entry which is preliminary data.</text>
</comment>
<dbReference type="InterPro" id="IPR046667">
    <property type="entry name" value="DUF6537"/>
</dbReference>
<evidence type="ECO:0000313" key="2">
    <source>
        <dbReference type="EMBL" id="KFB68298.1"/>
    </source>
</evidence>